<evidence type="ECO:0000313" key="9">
    <source>
        <dbReference type="Proteomes" id="UP000460298"/>
    </source>
</evidence>
<comment type="pathway">
    <text evidence="4">Amino-acid biosynthesis.</text>
</comment>
<dbReference type="Proteomes" id="UP000460298">
    <property type="component" value="Unassembled WGS sequence"/>
</dbReference>
<dbReference type="PRINTS" id="PR00419">
    <property type="entry name" value="ADXRDTASE"/>
</dbReference>
<dbReference type="SUPFAM" id="SSF46548">
    <property type="entry name" value="alpha-helical ferredoxin"/>
    <property type="match status" value="1"/>
</dbReference>
<protein>
    <submittedName>
        <fullName evidence="8">Glutamate synthase subunit beta</fullName>
    </submittedName>
</protein>
<dbReference type="AlphaFoldDB" id="A0A833GZT5"/>
<feature type="domain" description="FAD/NAD(P)-binding" evidence="6">
    <location>
        <begin position="147"/>
        <end position="463"/>
    </location>
</feature>
<dbReference type="Pfam" id="PF07992">
    <property type="entry name" value="Pyr_redox_2"/>
    <property type="match status" value="1"/>
</dbReference>
<organism evidence="8 9">
    <name type="scientific">Leptonema illini</name>
    <dbReference type="NCBI Taxonomy" id="183"/>
    <lineage>
        <taxon>Bacteria</taxon>
        <taxon>Pseudomonadati</taxon>
        <taxon>Spirochaetota</taxon>
        <taxon>Spirochaetia</taxon>
        <taxon>Leptospirales</taxon>
        <taxon>Leptospiraceae</taxon>
        <taxon>Leptonema</taxon>
    </lineage>
</organism>
<dbReference type="PANTHER" id="PTHR43100:SF1">
    <property type="entry name" value="GLUTAMATE SYNTHASE [NADPH] SMALL CHAIN"/>
    <property type="match status" value="1"/>
</dbReference>
<gene>
    <name evidence="8" type="ORF">F9K24_15140</name>
</gene>
<keyword evidence="1" id="KW-0028">Amino-acid biosynthesis</keyword>
<dbReference type="PANTHER" id="PTHR43100">
    <property type="entry name" value="GLUTAMATE SYNTHASE [NADPH] SMALL CHAIN"/>
    <property type="match status" value="1"/>
</dbReference>
<evidence type="ECO:0000256" key="1">
    <source>
        <dbReference type="ARBA" id="ARBA00022605"/>
    </source>
</evidence>
<dbReference type="InterPro" id="IPR009051">
    <property type="entry name" value="Helical_ferredxn"/>
</dbReference>
<dbReference type="EMBL" id="WBUI01000016">
    <property type="protein sequence ID" value="KAB2931026.1"/>
    <property type="molecule type" value="Genomic_DNA"/>
</dbReference>
<dbReference type="InterPro" id="IPR006005">
    <property type="entry name" value="Glut_synth_ssu1"/>
</dbReference>
<dbReference type="NCBIfam" id="TIGR01317">
    <property type="entry name" value="GOGAT_sm_gam"/>
    <property type="match status" value="1"/>
</dbReference>
<proteinExistence type="predicted"/>
<dbReference type="GO" id="GO:0006537">
    <property type="term" value="P:glutamate biosynthetic process"/>
    <property type="evidence" value="ECO:0007669"/>
    <property type="project" value="UniProtKB-KW"/>
</dbReference>
<comment type="caution">
    <text evidence="8">The sequence shown here is derived from an EMBL/GenBank/DDBJ whole genome shotgun (WGS) entry which is preliminary data.</text>
</comment>
<name>A0A833GZT5_9LEPT</name>
<feature type="region of interest" description="Disordered" evidence="5">
    <location>
        <begin position="311"/>
        <end position="331"/>
    </location>
</feature>
<dbReference type="InterPro" id="IPR028261">
    <property type="entry name" value="DPD_II"/>
</dbReference>
<dbReference type="InterPro" id="IPR036188">
    <property type="entry name" value="FAD/NAD-bd_sf"/>
</dbReference>
<keyword evidence="3" id="KW-0314">Glutamate biosynthesis</keyword>
<dbReference type="GO" id="GO:0051536">
    <property type="term" value="F:iron-sulfur cluster binding"/>
    <property type="evidence" value="ECO:0007669"/>
    <property type="project" value="InterPro"/>
</dbReference>
<evidence type="ECO:0000256" key="5">
    <source>
        <dbReference type="SAM" id="MobiDB-lite"/>
    </source>
</evidence>
<feature type="domain" description="Dihydroprymidine dehydrogenase" evidence="7">
    <location>
        <begin position="23"/>
        <end position="133"/>
    </location>
</feature>
<accession>A0A833GZT5</accession>
<evidence type="ECO:0000259" key="7">
    <source>
        <dbReference type="Pfam" id="PF14691"/>
    </source>
</evidence>
<dbReference type="SUPFAM" id="SSF51971">
    <property type="entry name" value="Nucleotide-binding domain"/>
    <property type="match status" value="2"/>
</dbReference>
<evidence type="ECO:0000256" key="4">
    <source>
        <dbReference type="ARBA" id="ARBA00029440"/>
    </source>
</evidence>
<dbReference type="Gene3D" id="1.10.1060.10">
    <property type="entry name" value="Alpha-helical ferredoxin"/>
    <property type="match status" value="1"/>
</dbReference>
<evidence type="ECO:0000256" key="3">
    <source>
        <dbReference type="ARBA" id="ARBA00023164"/>
    </source>
</evidence>
<reference evidence="8 9" key="1">
    <citation type="submission" date="2019-10" db="EMBL/GenBank/DDBJ databases">
        <title>Extracellular Electron Transfer in a Candidatus Methanoperedens spp. Enrichment Culture.</title>
        <authorList>
            <person name="Berger S."/>
            <person name="Rangel Shaw D."/>
            <person name="Berben T."/>
            <person name="In 'T Zandt M."/>
            <person name="Frank J."/>
            <person name="Reimann J."/>
            <person name="Jetten M.S.M."/>
            <person name="Welte C.U."/>
        </authorList>
    </citation>
    <scope>NUCLEOTIDE SEQUENCE [LARGE SCALE GENOMIC DNA]</scope>
    <source>
        <strain evidence="8">SB12</strain>
    </source>
</reference>
<dbReference type="InterPro" id="IPR051394">
    <property type="entry name" value="Glutamate_Synthase"/>
</dbReference>
<evidence type="ECO:0000259" key="6">
    <source>
        <dbReference type="Pfam" id="PF07992"/>
    </source>
</evidence>
<dbReference type="GO" id="GO:0016639">
    <property type="term" value="F:oxidoreductase activity, acting on the CH-NH2 group of donors, NAD or NADP as acceptor"/>
    <property type="evidence" value="ECO:0007669"/>
    <property type="project" value="InterPro"/>
</dbReference>
<evidence type="ECO:0000313" key="8">
    <source>
        <dbReference type="EMBL" id="KAB2931026.1"/>
    </source>
</evidence>
<dbReference type="Gene3D" id="3.50.50.60">
    <property type="entry name" value="FAD/NAD(P)-binding domain"/>
    <property type="match status" value="2"/>
</dbReference>
<evidence type="ECO:0000256" key="2">
    <source>
        <dbReference type="ARBA" id="ARBA00023002"/>
    </source>
</evidence>
<dbReference type="Pfam" id="PF14691">
    <property type="entry name" value="Fer4_20"/>
    <property type="match status" value="1"/>
</dbReference>
<dbReference type="InterPro" id="IPR023753">
    <property type="entry name" value="FAD/NAD-binding_dom"/>
</dbReference>
<keyword evidence="2" id="KW-0560">Oxidoreductase</keyword>
<sequence length="482" mass="53212">MGKITGFMDYRRSEISKQPVEERIRHFKEFEKTFDENTARVQGARCMDCGIPFCHGETGCPVDNLIPEWNDLVYRGLWQEALQNLHSTNNFPEFTGMLCPAPCESACVLGLTDPPVAIKSIERFIIDRGFEEGWVEPLPPKALSDRSVAIIGSGPAGLAAAQQLRRAGHDVTIFEREDRIGGLMRYGIPDFKFEKWRIDRRLDQLKKEGVQFRTGVNVGVDISLDELRTQFDAVILAMGAEEPRRIPIPGADLKGVHFAMDYLTQANRFVAGEKVADQITATDKHVIVIGGGDTGSDCIGTANRQGAKSVTQLDYNPEPPKERTDDDPWPLYPRILRTSTSQEEGVERKWSLHTKSFRGESGRVVAVTGNQVVKKSRTEIIDIPGTEFEIPADLVLIAIGFTGPKASPLIEQLKQAGVAFDSRQNVKASFGVGGDHFATTAPGIFAAGDVRRGQSIIVWAISEGRKCAQVVDRYLSALKKAD</sequence>